<keyword evidence="1" id="KW-0812">Transmembrane</keyword>
<dbReference type="PANTHER" id="PTHR33567:SF3">
    <property type="entry name" value="CHROMATE ION TRANSPORTER (EUROFUNG)"/>
    <property type="match status" value="1"/>
</dbReference>
<keyword evidence="1" id="KW-1133">Transmembrane helix</keyword>
<feature type="transmembrane region" description="Helical" evidence="1">
    <location>
        <begin position="76"/>
        <end position="99"/>
    </location>
</feature>
<keyword evidence="3" id="KW-1185">Reference proteome</keyword>
<protein>
    <submittedName>
        <fullName evidence="2">Uncharacterized protein</fullName>
    </submittedName>
</protein>
<evidence type="ECO:0000313" key="2">
    <source>
        <dbReference type="EMBL" id="KAK4096734.1"/>
    </source>
</evidence>
<comment type="caution">
    <text evidence="2">The sequence shown here is derived from an EMBL/GenBank/DDBJ whole genome shotgun (WGS) entry which is preliminary data.</text>
</comment>
<feature type="transmembrane region" description="Helical" evidence="1">
    <location>
        <begin position="111"/>
        <end position="134"/>
    </location>
</feature>
<evidence type="ECO:0000256" key="1">
    <source>
        <dbReference type="SAM" id="Phobius"/>
    </source>
</evidence>
<dbReference type="AlphaFoldDB" id="A0AAN6SXT0"/>
<accession>A0AAN6SXT0</accession>
<dbReference type="PANTHER" id="PTHR33567">
    <property type="entry name" value="CHROMATE ION TRANSPORTER (EUROFUNG)"/>
    <property type="match status" value="1"/>
</dbReference>
<dbReference type="EMBL" id="MU863699">
    <property type="protein sequence ID" value="KAK4096734.1"/>
    <property type="molecule type" value="Genomic_DNA"/>
</dbReference>
<sequence length="145" mass="16273">MEGHPDQLAAGINRPPVHFKIFHERFVRRTQWIDEQVFQELFSVASLNLLSCITLIRDGLTLEHSNRVRTAHHPRLAPTLLSLPLGTLIIASLLTFLITTTLRSTIPASPFFYRLFAIMYLTGTILFGSGPVVIPLLHVYVVAEG</sequence>
<keyword evidence="1" id="KW-0472">Membrane</keyword>
<reference evidence="2" key="2">
    <citation type="submission" date="2023-05" db="EMBL/GenBank/DDBJ databases">
        <authorList>
            <consortium name="Lawrence Berkeley National Laboratory"/>
            <person name="Steindorff A."/>
            <person name="Hensen N."/>
            <person name="Bonometti L."/>
            <person name="Westerberg I."/>
            <person name="Brannstrom I.O."/>
            <person name="Guillou S."/>
            <person name="Cros-Aarteil S."/>
            <person name="Calhoun S."/>
            <person name="Haridas S."/>
            <person name="Kuo A."/>
            <person name="Mondo S."/>
            <person name="Pangilinan J."/>
            <person name="Riley R."/>
            <person name="Labutti K."/>
            <person name="Andreopoulos B."/>
            <person name="Lipzen A."/>
            <person name="Chen C."/>
            <person name="Yanf M."/>
            <person name="Daum C."/>
            <person name="Ng V."/>
            <person name="Clum A."/>
            <person name="Ohm R."/>
            <person name="Martin F."/>
            <person name="Silar P."/>
            <person name="Natvig D."/>
            <person name="Lalanne C."/>
            <person name="Gautier V."/>
            <person name="Ament-Velasquez S.L."/>
            <person name="Kruys A."/>
            <person name="Hutchinson M.I."/>
            <person name="Powell A.J."/>
            <person name="Barry K."/>
            <person name="Miller A.N."/>
            <person name="Grigoriev I.V."/>
            <person name="Debuchy R."/>
            <person name="Gladieux P."/>
            <person name="Thoren M.H."/>
            <person name="Johannesson H."/>
        </authorList>
    </citation>
    <scope>NUCLEOTIDE SEQUENCE</scope>
    <source>
        <strain evidence="2">CBS 757.83</strain>
    </source>
</reference>
<dbReference type="Proteomes" id="UP001305647">
    <property type="component" value="Unassembled WGS sequence"/>
</dbReference>
<gene>
    <name evidence="2" type="ORF">N658DRAFT_510974</name>
</gene>
<organism evidence="2 3">
    <name type="scientific">Parathielavia hyrcaniae</name>
    <dbReference type="NCBI Taxonomy" id="113614"/>
    <lineage>
        <taxon>Eukaryota</taxon>
        <taxon>Fungi</taxon>
        <taxon>Dikarya</taxon>
        <taxon>Ascomycota</taxon>
        <taxon>Pezizomycotina</taxon>
        <taxon>Sordariomycetes</taxon>
        <taxon>Sordariomycetidae</taxon>
        <taxon>Sordariales</taxon>
        <taxon>Chaetomiaceae</taxon>
        <taxon>Parathielavia</taxon>
    </lineage>
</organism>
<proteinExistence type="predicted"/>
<evidence type="ECO:0000313" key="3">
    <source>
        <dbReference type="Proteomes" id="UP001305647"/>
    </source>
</evidence>
<name>A0AAN6SXT0_9PEZI</name>
<reference evidence="2" key="1">
    <citation type="journal article" date="2023" name="Mol. Phylogenet. Evol.">
        <title>Genome-scale phylogeny and comparative genomics of the fungal order Sordariales.</title>
        <authorList>
            <person name="Hensen N."/>
            <person name="Bonometti L."/>
            <person name="Westerberg I."/>
            <person name="Brannstrom I.O."/>
            <person name="Guillou S."/>
            <person name="Cros-Aarteil S."/>
            <person name="Calhoun S."/>
            <person name="Haridas S."/>
            <person name="Kuo A."/>
            <person name="Mondo S."/>
            <person name="Pangilinan J."/>
            <person name="Riley R."/>
            <person name="LaButti K."/>
            <person name="Andreopoulos B."/>
            <person name="Lipzen A."/>
            <person name="Chen C."/>
            <person name="Yan M."/>
            <person name="Daum C."/>
            <person name="Ng V."/>
            <person name="Clum A."/>
            <person name="Steindorff A."/>
            <person name="Ohm R.A."/>
            <person name="Martin F."/>
            <person name="Silar P."/>
            <person name="Natvig D.O."/>
            <person name="Lalanne C."/>
            <person name="Gautier V."/>
            <person name="Ament-Velasquez S.L."/>
            <person name="Kruys A."/>
            <person name="Hutchinson M.I."/>
            <person name="Powell A.J."/>
            <person name="Barry K."/>
            <person name="Miller A.N."/>
            <person name="Grigoriev I.V."/>
            <person name="Debuchy R."/>
            <person name="Gladieux P."/>
            <person name="Hiltunen Thoren M."/>
            <person name="Johannesson H."/>
        </authorList>
    </citation>
    <scope>NUCLEOTIDE SEQUENCE</scope>
    <source>
        <strain evidence="2">CBS 757.83</strain>
    </source>
</reference>